<name>A0AAD9QI11_ACRCE</name>
<gene>
    <name evidence="1" type="ORF">P5673_015639</name>
</gene>
<dbReference type="AlphaFoldDB" id="A0AAD9QI11"/>
<dbReference type="EMBL" id="JARQWQ010000032">
    <property type="protein sequence ID" value="KAK2561637.1"/>
    <property type="molecule type" value="Genomic_DNA"/>
</dbReference>
<proteinExistence type="predicted"/>
<reference evidence="1" key="1">
    <citation type="journal article" date="2023" name="G3 (Bethesda)">
        <title>Whole genome assembly and annotation of the endangered Caribbean coral Acropora cervicornis.</title>
        <authorList>
            <person name="Selwyn J.D."/>
            <person name="Vollmer S.V."/>
        </authorList>
    </citation>
    <scope>NUCLEOTIDE SEQUENCE</scope>
    <source>
        <strain evidence="1">K2</strain>
    </source>
</reference>
<accession>A0AAD9QI11</accession>
<protein>
    <submittedName>
        <fullName evidence="1">Uncharacterized protein</fullName>
    </submittedName>
</protein>
<evidence type="ECO:0000313" key="2">
    <source>
        <dbReference type="Proteomes" id="UP001249851"/>
    </source>
</evidence>
<sequence>MFSPVWNPPGTRVTFSRLRQLGWKQTMELNTKCVFAANTCKMLTSLFTSVKGATEKDCNKSASSRSIKLITFLKSAVSKVPPGTTAS</sequence>
<dbReference type="Proteomes" id="UP001249851">
    <property type="component" value="Unassembled WGS sequence"/>
</dbReference>
<keyword evidence="2" id="KW-1185">Reference proteome</keyword>
<reference evidence="1" key="2">
    <citation type="journal article" date="2023" name="Science">
        <title>Genomic signatures of disease resistance in endangered staghorn corals.</title>
        <authorList>
            <person name="Vollmer S.V."/>
            <person name="Selwyn J.D."/>
            <person name="Despard B.A."/>
            <person name="Roesel C.L."/>
        </authorList>
    </citation>
    <scope>NUCLEOTIDE SEQUENCE</scope>
    <source>
        <strain evidence="1">K2</strain>
    </source>
</reference>
<organism evidence="1 2">
    <name type="scientific">Acropora cervicornis</name>
    <name type="common">Staghorn coral</name>
    <dbReference type="NCBI Taxonomy" id="6130"/>
    <lineage>
        <taxon>Eukaryota</taxon>
        <taxon>Metazoa</taxon>
        <taxon>Cnidaria</taxon>
        <taxon>Anthozoa</taxon>
        <taxon>Hexacorallia</taxon>
        <taxon>Scleractinia</taxon>
        <taxon>Astrocoeniina</taxon>
        <taxon>Acroporidae</taxon>
        <taxon>Acropora</taxon>
    </lineage>
</organism>
<evidence type="ECO:0000313" key="1">
    <source>
        <dbReference type="EMBL" id="KAK2561637.1"/>
    </source>
</evidence>
<comment type="caution">
    <text evidence="1">The sequence shown here is derived from an EMBL/GenBank/DDBJ whole genome shotgun (WGS) entry which is preliminary data.</text>
</comment>